<name>A0A9N9N9F9_9GLOM</name>
<reference evidence="1" key="1">
    <citation type="submission" date="2021-06" db="EMBL/GenBank/DDBJ databases">
        <authorList>
            <person name="Kallberg Y."/>
            <person name="Tangrot J."/>
            <person name="Rosling A."/>
        </authorList>
    </citation>
    <scope>NUCLEOTIDE SEQUENCE</scope>
    <source>
        <strain evidence="1">FL966</strain>
    </source>
</reference>
<dbReference type="Proteomes" id="UP000789759">
    <property type="component" value="Unassembled WGS sequence"/>
</dbReference>
<evidence type="ECO:0000313" key="1">
    <source>
        <dbReference type="EMBL" id="CAG8716437.1"/>
    </source>
</evidence>
<gene>
    <name evidence="1" type="ORF">CPELLU_LOCUS12628</name>
</gene>
<sequence>MVPGIEAEYFERTEYSDTIEIWQYFQIFDLPIPIYDIVRSRGFAAVFRPTWKFWIAVVFYNTVRAGGSGLQLYSIIQSELEQQEQGVQNNTLIVNNIDIRLKIEEWRQESKHILEILKQDLLRYNIIDTVSSSATKARCLFKDVWDMMVDIMEDITSDQVTKDIISDQITKTDQIKSYAKGVFAGVNSLENLRKTIKSNRSLLRQNTSDNTSWKKQVLKISK</sequence>
<proteinExistence type="predicted"/>
<dbReference type="OrthoDB" id="2443197at2759"/>
<feature type="non-terminal residue" evidence="1">
    <location>
        <position position="222"/>
    </location>
</feature>
<accession>A0A9N9N9F9</accession>
<evidence type="ECO:0000313" key="2">
    <source>
        <dbReference type="Proteomes" id="UP000789759"/>
    </source>
</evidence>
<keyword evidence="2" id="KW-1185">Reference proteome</keyword>
<comment type="caution">
    <text evidence="1">The sequence shown here is derived from an EMBL/GenBank/DDBJ whole genome shotgun (WGS) entry which is preliminary data.</text>
</comment>
<organism evidence="1 2">
    <name type="scientific">Cetraspora pellucida</name>
    <dbReference type="NCBI Taxonomy" id="1433469"/>
    <lineage>
        <taxon>Eukaryota</taxon>
        <taxon>Fungi</taxon>
        <taxon>Fungi incertae sedis</taxon>
        <taxon>Mucoromycota</taxon>
        <taxon>Glomeromycotina</taxon>
        <taxon>Glomeromycetes</taxon>
        <taxon>Diversisporales</taxon>
        <taxon>Gigasporaceae</taxon>
        <taxon>Cetraspora</taxon>
    </lineage>
</organism>
<protein>
    <submittedName>
        <fullName evidence="1">9033_t:CDS:1</fullName>
    </submittedName>
</protein>
<dbReference type="AlphaFoldDB" id="A0A9N9N9F9"/>
<dbReference type="EMBL" id="CAJVQA010012413">
    <property type="protein sequence ID" value="CAG8716437.1"/>
    <property type="molecule type" value="Genomic_DNA"/>
</dbReference>